<feature type="region of interest" description="Disordered" evidence="1">
    <location>
        <begin position="376"/>
        <end position="405"/>
    </location>
</feature>
<keyword evidence="4" id="KW-1185">Reference proteome</keyword>
<feature type="region of interest" description="Disordered" evidence="1">
    <location>
        <begin position="454"/>
        <end position="482"/>
    </location>
</feature>
<dbReference type="SUPFAM" id="SSF81383">
    <property type="entry name" value="F-box domain"/>
    <property type="match status" value="1"/>
</dbReference>
<feature type="compositionally biased region" description="Low complexity" evidence="1">
    <location>
        <begin position="244"/>
        <end position="260"/>
    </location>
</feature>
<feature type="compositionally biased region" description="Acidic residues" evidence="1">
    <location>
        <begin position="321"/>
        <end position="330"/>
    </location>
</feature>
<evidence type="ECO:0000313" key="3">
    <source>
        <dbReference type="EMBL" id="KAJ6444379.1"/>
    </source>
</evidence>
<feature type="compositionally biased region" description="Basic and acidic residues" evidence="1">
    <location>
        <begin position="938"/>
        <end position="966"/>
    </location>
</feature>
<organism evidence="3 4">
    <name type="scientific">Purpureocillium lavendulum</name>
    <dbReference type="NCBI Taxonomy" id="1247861"/>
    <lineage>
        <taxon>Eukaryota</taxon>
        <taxon>Fungi</taxon>
        <taxon>Dikarya</taxon>
        <taxon>Ascomycota</taxon>
        <taxon>Pezizomycotina</taxon>
        <taxon>Sordariomycetes</taxon>
        <taxon>Hypocreomycetidae</taxon>
        <taxon>Hypocreales</taxon>
        <taxon>Ophiocordycipitaceae</taxon>
        <taxon>Purpureocillium</taxon>
    </lineage>
</organism>
<feature type="region of interest" description="Disordered" evidence="1">
    <location>
        <begin position="309"/>
        <end position="332"/>
    </location>
</feature>
<dbReference type="EMBL" id="JAQHRD010000002">
    <property type="protein sequence ID" value="KAJ6444379.1"/>
    <property type="molecule type" value="Genomic_DNA"/>
</dbReference>
<feature type="region of interest" description="Disordered" evidence="1">
    <location>
        <begin position="188"/>
        <end position="265"/>
    </location>
</feature>
<dbReference type="Proteomes" id="UP001163105">
    <property type="component" value="Unassembled WGS sequence"/>
</dbReference>
<name>A0AB34FZQ7_9HYPO</name>
<feature type="compositionally biased region" description="Acidic residues" evidence="1">
    <location>
        <begin position="985"/>
        <end position="996"/>
    </location>
</feature>
<proteinExistence type="predicted"/>
<gene>
    <name evidence="3" type="ORF">O9K51_02773</name>
</gene>
<evidence type="ECO:0000259" key="2">
    <source>
        <dbReference type="PROSITE" id="PS50181"/>
    </source>
</evidence>
<dbReference type="PROSITE" id="PS50181">
    <property type="entry name" value="FBOX"/>
    <property type="match status" value="1"/>
</dbReference>
<evidence type="ECO:0000313" key="4">
    <source>
        <dbReference type="Proteomes" id="UP001163105"/>
    </source>
</evidence>
<comment type="caution">
    <text evidence="3">The sequence shown here is derived from an EMBL/GenBank/DDBJ whole genome shotgun (WGS) entry which is preliminary data.</text>
</comment>
<protein>
    <submittedName>
        <fullName evidence="3">F-box domain-containing protein</fullName>
    </submittedName>
</protein>
<reference evidence="3" key="1">
    <citation type="submission" date="2023-01" db="EMBL/GenBank/DDBJ databases">
        <title>The growth and conidiation of Purpureocillium lavendulum are regulated by nitrogen source and histone H3K14 acetylation.</title>
        <authorList>
            <person name="Tang P."/>
            <person name="Han J."/>
            <person name="Zhang C."/>
            <person name="Tang P."/>
            <person name="Qi F."/>
            <person name="Zhang K."/>
            <person name="Liang L."/>
        </authorList>
    </citation>
    <scope>NUCLEOTIDE SEQUENCE</scope>
    <source>
        <strain evidence="3">YMF1.00683</strain>
    </source>
</reference>
<sequence length="1030" mass="114373">MAAEASGDEAAPPACPLKRPFSFLDLPAETQQDIISHCSQSDLICLALVSKRLHELASAQLYRNFHIVFPDDDDVNFDSPIDGLAGGLDTFTTSEYDYAKHLRDLSMDTLSAGAKGELSYQPYLYSASCGKFLNTLLYLTLKKAKSLEAFRWNIRVELSRPVYRELHRITPLTKLHIRMQAGDSYYNHPPPLPVSPDVHAQPTTGHWPSPPTGPSASLFPSTTIQNSSSSQIPGGPPPVLEPQSRLSAKSSSSKRGAGAKEPSTFSGFKNLKTLSVLDIDNLDAVAELRTCVKNSYSTLKELQLSLSDSLAQQARKPPPESDADDSDVDDDFHVVPASQNLNHDATGPAKAFRAQEERKVQEAILGRILDVEQTLMKKAPIQRNPPDDTTATEKDKGVDNGADGSDLREQFVSSIRKACTKLMALQQGTREFSMCQQDILDTIERAARKYVDSAEMPAKSSDVPSSPVLPAESTPGDERQGTLTLRHKTDEISPNGEVVELPAAEQGSSADIISTNPSTLGPQTTAKKRLDEELSPDDIDIAHVHTILDEAEDPIDEPVETPVVGEDHAKTMPPTTKPDPSMSDLTKVLCTGTDPFLLAEAADEWERQWMEKKAKLGPLSDRLRFLQSQTTLLWQKVGKMRSEGVASGSPEMQLILAKMQMLNKSVADIFDDVRAVEDDVGSVARVLSTEMSGVSPAGDTLRRYMDAYMRETRGLALETLKIHLIPVKASALSRGVDFACLKQLTLLNVGSQTPIWALLAKEGKTRPLSLRTVFTDHVTTTFLTCMAQLPELHDLFLLERGLKHKPESFAPRTTTTIDQIRRLVLKKHMHTLKRLMIKDESNGPNWDANEKAMILICTRGANLEELAVSMNIHAVHAFMQYFSGLINLRAINILHFRNNDTCIWVMREILRFIVDNLSHHPELKLEWIAMEDERVERVVRPSEAQEKTRHDEPTNRSKGKGKEKSHVPLGTSMDNAFPMLPVDGLDSESESEDEARDDGRRLRFQTYGPLQFYDLWGVKIFEKEIRSGRL</sequence>
<feature type="region of interest" description="Disordered" evidence="1">
    <location>
        <begin position="938"/>
        <end position="1000"/>
    </location>
</feature>
<dbReference type="InterPro" id="IPR036047">
    <property type="entry name" value="F-box-like_dom_sf"/>
</dbReference>
<feature type="region of interest" description="Disordered" evidence="1">
    <location>
        <begin position="506"/>
        <end position="525"/>
    </location>
</feature>
<dbReference type="Pfam" id="PF12937">
    <property type="entry name" value="F-box-like"/>
    <property type="match status" value="1"/>
</dbReference>
<evidence type="ECO:0000256" key="1">
    <source>
        <dbReference type="SAM" id="MobiDB-lite"/>
    </source>
</evidence>
<dbReference type="InterPro" id="IPR001810">
    <property type="entry name" value="F-box_dom"/>
</dbReference>
<feature type="domain" description="F-box" evidence="2">
    <location>
        <begin position="20"/>
        <end position="65"/>
    </location>
</feature>
<accession>A0AB34FZQ7</accession>
<feature type="compositionally biased region" description="Low complexity" evidence="1">
    <location>
        <begin position="220"/>
        <end position="233"/>
    </location>
</feature>
<dbReference type="AlphaFoldDB" id="A0AB34FZQ7"/>